<evidence type="ECO:0000313" key="3">
    <source>
        <dbReference type="Proteomes" id="UP001501020"/>
    </source>
</evidence>
<dbReference type="EMBL" id="BAAAMR010000193">
    <property type="protein sequence ID" value="GAA2170324.1"/>
    <property type="molecule type" value="Genomic_DNA"/>
</dbReference>
<sequence length="243" mass="26719">MPVPGPDAFTTHRSVTASRPAPWRPIFSVDIAGFGSSERDDEAHVAVRERLYQVLRESWDKAGLSWTEAIREDRGDGVLLIACPDEPPALLIDPLLELIRARLQRHNKLSSTAGRIRLRAALHLGPVVRDNHGVTGTSVNHLFRLLDSPQLREALDEPNVDLAFIASQQVYDSVILTHGSLAPDNYLPVECRVKETVAPAWITIPVRCRRPRLTARAPASQVSFRSNGETAGPTPKTALLGGR</sequence>
<dbReference type="RefSeq" id="WP_344284534.1">
    <property type="nucleotide sequence ID" value="NZ_BAAAMR010000193.1"/>
</dbReference>
<evidence type="ECO:0008006" key="4">
    <source>
        <dbReference type="Google" id="ProtNLM"/>
    </source>
</evidence>
<dbReference type="Proteomes" id="UP001501020">
    <property type="component" value="Unassembled WGS sequence"/>
</dbReference>
<comment type="caution">
    <text evidence="2">The sequence shown here is derived from an EMBL/GenBank/DDBJ whole genome shotgun (WGS) entry which is preliminary data.</text>
</comment>
<accession>A0ABN3AIB4</accession>
<organism evidence="2 3">
    <name type="scientific">Actinomadura napierensis</name>
    <dbReference type="NCBI Taxonomy" id="267854"/>
    <lineage>
        <taxon>Bacteria</taxon>
        <taxon>Bacillati</taxon>
        <taxon>Actinomycetota</taxon>
        <taxon>Actinomycetes</taxon>
        <taxon>Streptosporangiales</taxon>
        <taxon>Thermomonosporaceae</taxon>
        <taxon>Actinomadura</taxon>
    </lineage>
</organism>
<feature type="compositionally biased region" description="Polar residues" evidence="1">
    <location>
        <begin position="220"/>
        <end position="229"/>
    </location>
</feature>
<protein>
    <recommendedName>
        <fullName evidence="4">Guanylate cyclase domain-containing protein</fullName>
    </recommendedName>
</protein>
<gene>
    <name evidence="2" type="ORF">GCM10009727_94470</name>
</gene>
<keyword evidence="3" id="KW-1185">Reference proteome</keyword>
<dbReference type="Gene3D" id="3.30.70.1230">
    <property type="entry name" value="Nucleotide cyclase"/>
    <property type="match status" value="1"/>
</dbReference>
<reference evidence="2 3" key="1">
    <citation type="journal article" date="2019" name="Int. J. Syst. Evol. Microbiol.">
        <title>The Global Catalogue of Microorganisms (GCM) 10K type strain sequencing project: providing services to taxonomists for standard genome sequencing and annotation.</title>
        <authorList>
            <consortium name="The Broad Institute Genomics Platform"/>
            <consortium name="The Broad Institute Genome Sequencing Center for Infectious Disease"/>
            <person name="Wu L."/>
            <person name="Ma J."/>
        </authorList>
    </citation>
    <scope>NUCLEOTIDE SEQUENCE [LARGE SCALE GENOMIC DNA]</scope>
    <source>
        <strain evidence="2 3">JCM 13850</strain>
    </source>
</reference>
<name>A0ABN3AIB4_9ACTN</name>
<dbReference type="SUPFAM" id="SSF55073">
    <property type="entry name" value="Nucleotide cyclase"/>
    <property type="match status" value="1"/>
</dbReference>
<evidence type="ECO:0000313" key="2">
    <source>
        <dbReference type="EMBL" id="GAA2170324.1"/>
    </source>
</evidence>
<evidence type="ECO:0000256" key="1">
    <source>
        <dbReference type="SAM" id="MobiDB-lite"/>
    </source>
</evidence>
<proteinExistence type="predicted"/>
<dbReference type="InterPro" id="IPR029787">
    <property type="entry name" value="Nucleotide_cyclase"/>
</dbReference>
<feature type="region of interest" description="Disordered" evidence="1">
    <location>
        <begin position="218"/>
        <end position="243"/>
    </location>
</feature>